<evidence type="ECO:0000313" key="1">
    <source>
        <dbReference type="EMBL" id="JAH76617.1"/>
    </source>
</evidence>
<dbReference type="EMBL" id="GBXM01031960">
    <property type="protein sequence ID" value="JAH76617.1"/>
    <property type="molecule type" value="Transcribed_RNA"/>
</dbReference>
<accession>A0A0E9VEX1</accession>
<reference evidence="1" key="2">
    <citation type="journal article" date="2015" name="Fish Shellfish Immunol.">
        <title>Early steps in the European eel (Anguilla anguilla)-Vibrio vulnificus interaction in the gills: Role of the RtxA13 toxin.</title>
        <authorList>
            <person name="Callol A."/>
            <person name="Pajuelo D."/>
            <person name="Ebbesson L."/>
            <person name="Teles M."/>
            <person name="MacKenzie S."/>
            <person name="Amaro C."/>
        </authorList>
    </citation>
    <scope>NUCLEOTIDE SEQUENCE</scope>
</reference>
<name>A0A0E9VEX1_ANGAN</name>
<reference evidence="1" key="1">
    <citation type="submission" date="2014-11" db="EMBL/GenBank/DDBJ databases">
        <authorList>
            <person name="Amaro Gonzalez C."/>
        </authorList>
    </citation>
    <scope>NUCLEOTIDE SEQUENCE</scope>
</reference>
<proteinExistence type="predicted"/>
<protein>
    <submittedName>
        <fullName evidence="1">Uncharacterized protein</fullName>
    </submittedName>
</protein>
<dbReference type="AlphaFoldDB" id="A0A0E9VEX1"/>
<organism evidence="1">
    <name type="scientific">Anguilla anguilla</name>
    <name type="common">European freshwater eel</name>
    <name type="synonym">Muraena anguilla</name>
    <dbReference type="NCBI Taxonomy" id="7936"/>
    <lineage>
        <taxon>Eukaryota</taxon>
        <taxon>Metazoa</taxon>
        <taxon>Chordata</taxon>
        <taxon>Craniata</taxon>
        <taxon>Vertebrata</taxon>
        <taxon>Euteleostomi</taxon>
        <taxon>Actinopterygii</taxon>
        <taxon>Neopterygii</taxon>
        <taxon>Teleostei</taxon>
        <taxon>Anguilliformes</taxon>
        <taxon>Anguillidae</taxon>
        <taxon>Anguilla</taxon>
    </lineage>
</organism>
<sequence length="35" mass="4200">MTCTYFLCITLKVEYNNYNGKIITEIHKRKSTPIY</sequence>